<dbReference type="STRING" id="7574.A0A1S3IHJ3"/>
<dbReference type="Gene3D" id="1.20.1070.10">
    <property type="entry name" value="Rhodopsin 7-helix transmembrane proteins"/>
    <property type="match status" value="1"/>
</dbReference>
<evidence type="ECO:0000256" key="10">
    <source>
        <dbReference type="ARBA" id="ARBA00023224"/>
    </source>
</evidence>
<keyword evidence="10 11" id="KW-0807">Transducer</keyword>
<dbReference type="GeneID" id="106164271"/>
<dbReference type="GO" id="GO:0004993">
    <property type="term" value="F:G protein-coupled serotonin receptor activity"/>
    <property type="evidence" value="ECO:0007669"/>
    <property type="project" value="InterPro"/>
</dbReference>
<name>A0A1S3IHJ3_LINAN</name>
<evidence type="ECO:0000256" key="3">
    <source>
        <dbReference type="ARBA" id="ARBA00022692"/>
    </source>
</evidence>
<keyword evidence="9" id="KW-0325">Glycoprotein</keyword>
<dbReference type="GO" id="GO:0071880">
    <property type="term" value="P:adenylate cyclase-activating adrenergic receptor signaling pathway"/>
    <property type="evidence" value="ECO:0007669"/>
    <property type="project" value="TreeGrafter"/>
</dbReference>
<keyword evidence="6 12" id="KW-0472">Membrane</keyword>
<feature type="transmembrane region" description="Helical" evidence="12">
    <location>
        <begin position="240"/>
        <end position="263"/>
    </location>
</feature>
<evidence type="ECO:0000256" key="8">
    <source>
        <dbReference type="ARBA" id="ARBA00023170"/>
    </source>
</evidence>
<keyword evidence="4 12" id="KW-1133">Transmembrane helix</keyword>
<feature type="transmembrane region" description="Helical" evidence="12">
    <location>
        <begin position="340"/>
        <end position="362"/>
    </location>
</feature>
<evidence type="ECO:0000256" key="5">
    <source>
        <dbReference type="ARBA" id="ARBA00023040"/>
    </source>
</evidence>
<dbReference type="KEGG" id="lak:106164271"/>
<evidence type="ECO:0000256" key="6">
    <source>
        <dbReference type="ARBA" id="ARBA00023136"/>
    </source>
</evidence>
<organism evidence="14 16">
    <name type="scientific">Lingula anatina</name>
    <name type="common">Brachiopod</name>
    <name type="synonym">Lingula unguis</name>
    <dbReference type="NCBI Taxonomy" id="7574"/>
    <lineage>
        <taxon>Eukaryota</taxon>
        <taxon>Metazoa</taxon>
        <taxon>Spiralia</taxon>
        <taxon>Lophotrochozoa</taxon>
        <taxon>Brachiopoda</taxon>
        <taxon>Linguliformea</taxon>
        <taxon>Lingulata</taxon>
        <taxon>Lingulida</taxon>
        <taxon>Linguloidea</taxon>
        <taxon>Lingulidae</taxon>
        <taxon>Lingula</taxon>
    </lineage>
</organism>
<dbReference type="PROSITE" id="PS50262">
    <property type="entry name" value="G_PROTEIN_RECEP_F1_2"/>
    <property type="match status" value="1"/>
</dbReference>
<dbReference type="RefSeq" id="XP_013397593.1">
    <property type="nucleotide sequence ID" value="XM_013542139.1"/>
</dbReference>
<evidence type="ECO:0000256" key="2">
    <source>
        <dbReference type="ARBA" id="ARBA00022475"/>
    </source>
</evidence>
<dbReference type="PROSITE" id="PS00237">
    <property type="entry name" value="G_PROTEIN_RECEP_F1_1"/>
    <property type="match status" value="1"/>
</dbReference>
<dbReference type="RefSeq" id="XP_013397592.1">
    <property type="nucleotide sequence ID" value="XM_013542138.1"/>
</dbReference>
<dbReference type="RefSeq" id="XP_013397588.1">
    <property type="nucleotide sequence ID" value="XM_013542134.1"/>
</dbReference>
<feature type="transmembrane region" description="Helical" evidence="12">
    <location>
        <begin position="81"/>
        <end position="105"/>
    </location>
</feature>
<comment type="subcellular location">
    <subcellularLocation>
        <location evidence="1">Cell membrane</location>
        <topology evidence="1">Multi-pass membrane protein</topology>
    </subcellularLocation>
</comment>
<evidence type="ECO:0000256" key="4">
    <source>
        <dbReference type="ARBA" id="ARBA00022989"/>
    </source>
</evidence>
<protein>
    <submittedName>
        <fullName evidence="15 16">5-hydroxytryptamine receptor 1A-like</fullName>
    </submittedName>
</protein>
<dbReference type="RefSeq" id="XP_013397590.1">
    <property type="nucleotide sequence ID" value="XM_013542136.1"/>
</dbReference>
<keyword evidence="7" id="KW-1015">Disulfide bond</keyword>
<dbReference type="PRINTS" id="PR00237">
    <property type="entry name" value="GPCRRHODOPSN"/>
</dbReference>
<evidence type="ECO:0000256" key="12">
    <source>
        <dbReference type="SAM" id="Phobius"/>
    </source>
</evidence>
<accession>A0A1S3IHJ3</accession>
<dbReference type="OrthoDB" id="5955450at2759"/>
<comment type="similarity">
    <text evidence="11">Belongs to the G-protein coupled receptor 1 family.</text>
</comment>
<keyword evidence="2" id="KW-1003">Cell membrane</keyword>
<dbReference type="InterPro" id="IPR017452">
    <property type="entry name" value="GPCR_Rhodpsn_7TM"/>
</dbReference>
<feature type="transmembrane region" description="Helical" evidence="12">
    <location>
        <begin position="156"/>
        <end position="179"/>
    </location>
</feature>
<feature type="transmembrane region" description="Helical" evidence="12">
    <location>
        <begin position="199"/>
        <end position="220"/>
    </location>
</feature>
<dbReference type="InterPro" id="IPR000276">
    <property type="entry name" value="GPCR_Rhodpsn"/>
</dbReference>
<evidence type="ECO:0000313" key="19">
    <source>
        <dbReference type="RefSeq" id="XP_013397591.1"/>
    </source>
</evidence>
<feature type="transmembrane region" description="Helical" evidence="12">
    <location>
        <begin position="117"/>
        <end position="136"/>
    </location>
</feature>
<dbReference type="Pfam" id="PF00001">
    <property type="entry name" value="7tm_1"/>
    <property type="match status" value="1"/>
</dbReference>
<evidence type="ECO:0000256" key="11">
    <source>
        <dbReference type="RuleBase" id="RU000688"/>
    </source>
</evidence>
<evidence type="ECO:0000256" key="1">
    <source>
        <dbReference type="ARBA" id="ARBA00004651"/>
    </source>
</evidence>
<evidence type="ECO:0000313" key="21">
    <source>
        <dbReference type="RefSeq" id="XP_013397593.1"/>
    </source>
</evidence>
<reference evidence="15 16" key="1">
    <citation type="submission" date="2025-04" db="UniProtKB">
        <authorList>
            <consortium name="RefSeq"/>
        </authorList>
    </citation>
    <scope>IDENTIFICATION</scope>
    <source>
        <tissue evidence="15 16">Gonads</tissue>
    </source>
</reference>
<dbReference type="Proteomes" id="UP000085678">
    <property type="component" value="Unplaced"/>
</dbReference>
<evidence type="ECO:0000313" key="18">
    <source>
        <dbReference type="RefSeq" id="XP_013397590.1"/>
    </source>
</evidence>
<keyword evidence="5 11" id="KW-0297">G-protein coupled receptor</keyword>
<gene>
    <name evidence="15 16 17 18 19 20 21 22 23" type="primary">LOC106164271</name>
</gene>
<dbReference type="PANTHER" id="PTHR24248">
    <property type="entry name" value="ADRENERGIC RECEPTOR-RELATED G-PROTEIN COUPLED RECEPTOR"/>
    <property type="match status" value="1"/>
</dbReference>
<proteinExistence type="inferred from homology"/>
<evidence type="ECO:0000313" key="17">
    <source>
        <dbReference type="RefSeq" id="XP_013397589.1"/>
    </source>
</evidence>
<dbReference type="RefSeq" id="XP_013397587.1">
    <property type="nucleotide sequence ID" value="XM_013542133.1"/>
</dbReference>
<evidence type="ECO:0000313" key="22">
    <source>
        <dbReference type="RefSeq" id="XP_013397594.1"/>
    </source>
</evidence>
<dbReference type="InterPro" id="IPR002231">
    <property type="entry name" value="5HT_rcpt"/>
</dbReference>
<feature type="domain" description="G-protein coupled receptors family 1 profile" evidence="13">
    <location>
        <begin position="97"/>
        <end position="394"/>
    </location>
</feature>
<dbReference type="RefSeq" id="XP_013397594.1">
    <property type="nucleotide sequence ID" value="XM_013542140.1"/>
</dbReference>
<dbReference type="RefSeq" id="XP_013397591.1">
    <property type="nucleotide sequence ID" value="XM_013542137.1"/>
</dbReference>
<dbReference type="SUPFAM" id="SSF81321">
    <property type="entry name" value="Family A G protein-coupled receptor-like"/>
    <property type="match status" value="1"/>
</dbReference>
<keyword evidence="3 11" id="KW-0812">Transmembrane</keyword>
<evidence type="ECO:0000313" key="16">
    <source>
        <dbReference type="RefSeq" id="XP_013397588.1"/>
    </source>
</evidence>
<dbReference type="RefSeq" id="XP_013397589.1">
    <property type="nucleotide sequence ID" value="XM_013542135.1"/>
</dbReference>
<evidence type="ECO:0000313" key="23">
    <source>
        <dbReference type="RefSeq" id="XP_013397595.1"/>
    </source>
</evidence>
<evidence type="ECO:0000313" key="15">
    <source>
        <dbReference type="RefSeq" id="XP_013397587.1"/>
    </source>
</evidence>
<dbReference type="GO" id="GO:0005886">
    <property type="term" value="C:plasma membrane"/>
    <property type="evidence" value="ECO:0007669"/>
    <property type="project" value="UniProtKB-SubCell"/>
</dbReference>
<evidence type="ECO:0000256" key="9">
    <source>
        <dbReference type="ARBA" id="ARBA00023180"/>
    </source>
</evidence>
<dbReference type="AlphaFoldDB" id="A0A1S3IHJ3"/>
<dbReference type="PRINTS" id="PR01101">
    <property type="entry name" value="5HTRECEPTOR"/>
</dbReference>
<evidence type="ECO:0000256" key="7">
    <source>
        <dbReference type="ARBA" id="ARBA00023157"/>
    </source>
</evidence>
<dbReference type="PANTHER" id="PTHR24248:SF200">
    <property type="entry name" value="5-HYDROXYTRYPTAMINE RECEPTOR 1B-LIKE ISOFORM X1"/>
    <property type="match status" value="1"/>
</dbReference>
<feature type="transmembrane region" description="Helical" evidence="12">
    <location>
        <begin position="374"/>
        <end position="397"/>
    </location>
</feature>
<evidence type="ECO:0000259" key="13">
    <source>
        <dbReference type="PROSITE" id="PS50262"/>
    </source>
</evidence>
<keyword evidence="14" id="KW-1185">Reference proteome</keyword>
<evidence type="ECO:0000313" key="20">
    <source>
        <dbReference type="RefSeq" id="XP_013397592.1"/>
    </source>
</evidence>
<dbReference type="RefSeq" id="XP_013397595.1">
    <property type="nucleotide sequence ID" value="XM_013542141.1"/>
</dbReference>
<sequence length="414" mass="46522">MEPGNATDMASNASVLAHMSGSLTLREGSKLEHPWHGVESTLKEDQYHHVTYTDDVHSDVYNHTHVLLSTGGDIAIPTGRILVASLLGVIIIATIFGNSLVLLSVAFFRKMRTPTHLLIASLATADFMVALLVLPISLYHELVGVWNLGPIVCDLWLTLDIFCCTASMWNVCIIALDRYWKITKDVGYTHAKTFARPKVCIIMVITAWTMSAVISTAPLFGWYTGVEKQNPMLCMVSQDIGYTIFSTMGAFYIPSVAIIVVYVRIYKFAIKRLQERAKVKKRDRKKFAKLYASNTTRFVDNSNETSAIESTYVTEGIMTNGTNMRPLKARSNDRLRRSTTMLGAIIGCFEICWLPFFLIALITPLCPRCHVPNIIYSIVLWLGYLNSLLNPVIYAVWNKEFRGAFKQITRCNLK</sequence>
<evidence type="ECO:0000313" key="14">
    <source>
        <dbReference type="Proteomes" id="UP000085678"/>
    </source>
</evidence>
<dbReference type="GO" id="GO:0043410">
    <property type="term" value="P:positive regulation of MAPK cascade"/>
    <property type="evidence" value="ECO:0007669"/>
    <property type="project" value="TreeGrafter"/>
</dbReference>
<keyword evidence="8 11" id="KW-0675">Receptor</keyword>